<organism evidence="1 2">
    <name type="scientific">Elysia crispata</name>
    <name type="common">lettuce slug</name>
    <dbReference type="NCBI Taxonomy" id="231223"/>
    <lineage>
        <taxon>Eukaryota</taxon>
        <taxon>Metazoa</taxon>
        <taxon>Spiralia</taxon>
        <taxon>Lophotrochozoa</taxon>
        <taxon>Mollusca</taxon>
        <taxon>Gastropoda</taxon>
        <taxon>Heterobranchia</taxon>
        <taxon>Euthyneura</taxon>
        <taxon>Panpulmonata</taxon>
        <taxon>Sacoglossa</taxon>
        <taxon>Placobranchoidea</taxon>
        <taxon>Plakobranchidae</taxon>
        <taxon>Elysia</taxon>
    </lineage>
</organism>
<protein>
    <submittedName>
        <fullName evidence="1">Uncharacterized protein</fullName>
    </submittedName>
</protein>
<accession>A0AAE0YXN3</accession>
<dbReference type="Proteomes" id="UP001283361">
    <property type="component" value="Unassembled WGS sequence"/>
</dbReference>
<sequence>MSDRDLHQFSMCPESKSLVLILFAPREAVNLRRFPGPFHQTSKARAPDDCNLRIPSHAQFVSFPLSHNTNKKAHLWASLDVDVCDSCDAILSPLGPHYCIVQHCRRCLTDSSNIPYRKSHVYANLIPRTRVCRNYVGRVEAFGRLDFGRFSILKGHHLSREWIRYFNHTCLVVITN</sequence>
<keyword evidence="2" id="KW-1185">Reference proteome</keyword>
<proteinExistence type="predicted"/>
<evidence type="ECO:0000313" key="2">
    <source>
        <dbReference type="Proteomes" id="UP001283361"/>
    </source>
</evidence>
<evidence type="ECO:0000313" key="1">
    <source>
        <dbReference type="EMBL" id="KAK3759099.1"/>
    </source>
</evidence>
<reference evidence="1" key="1">
    <citation type="journal article" date="2023" name="G3 (Bethesda)">
        <title>A reference genome for the long-term kleptoplast-retaining sea slug Elysia crispata morphotype clarki.</title>
        <authorList>
            <person name="Eastman K.E."/>
            <person name="Pendleton A.L."/>
            <person name="Shaikh M.A."/>
            <person name="Suttiyut T."/>
            <person name="Ogas R."/>
            <person name="Tomko P."/>
            <person name="Gavelis G."/>
            <person name="Widhalm J.R."/>
            <person name="Wisecaver J.H."/>
        </authorList>
    </citation>
    <scope>NUCLEOTIDE SEQUENCE</scope>
    <source>
        <strain evidence="1">ECLA1</strain>
    </source>
</reference>
<dbReference type="AlphaFoldDB" id="A0AAE0YXN3"/>
<name>A0AAE0YXN3_9GAST</name>
<comment type="caution">
    <text evidence="1">The sequence shown here is derived from an EMBL/GenBank/DDBJ whole genome shotgun (WGS) entry which is preliminary data.</text>
</comment>
<dbReference type="EMBL" id="JAWDGP010005165">
    <property type="protein sequence ID" value="KAK3759099.1"/>
    <property type="molecule type" value="Genomic_DNA"/>
</dbReference>
<gene>
    <name evidence="1" type="ORF">RRG08_040653</name>
</gene>